<protein>
    <submittedName>
        <fullName evidence="1">Uncharacterized protein</fullName>
    </submittedName>
</protein>
<organism evidence="1 2">
    <name type="scientific">Phytopseudomonas flavescens</name>
    <dbReference type="NCBI Taxonomy" id="29435"/>
    <lineage>
        <taxon>Bacteria</taxon>
        <taxon>Pseudomonadati</taxon>
        <taxon>Pseudomonadota</taxon>
        <taxon>Gammaproteobacteria</taxon>
        <taxon>Pseudomonadales</taxon>
        <taxon>Pseudomonadaceae</taxon>
        <taxon>Phytopseudomonas</taxon>
    </lineage>
</organism>
<keyword evidence="2" id="KW-1185">Reference proteome</keyword>
<dbReference type="EMBL" id="JACBYV010000001">
    <property type="protein sequence ID" value="NYH76150.1"/>
    <property type="molecule type" value="Genomic_DNA"/>
</dbReference>
<name>A0A7Y9XRG9_9GAMM</name>
<accession>A0A7Y9XRG9</accession>
<sequence length="38" mass="4344">MRRKPDLLLVLVVVFGLGMVMTGYAQSQWQQASTSLYR</sequence>
<comment type="caution">
    <text evidence="1">The sequence shown here is derived from an EMBL/GenBank/DDBJ whole genome shotgun (WGS) entry which is preliminary data.</text>
</comment>
<reference evidence="1 2" key="1">
    <citation type="submission" date="2020-07" db="EMBL/GenBank/DDBJ databases">
        <title>Genomic analyses of the natural microbiome of Caenorhabditis elegans.</title>
        <authorList>
            <person name="Samuel B."/>
        </authorList>
    </citation>
    <scope>NUCLEOTIDE SEQUENCE [LARGE SCALE GENOMIC DNA]</scope>
    <source>
        <strain evidence="1 2">BIGb0408</strain>
    </source>
</reference>
<dbReference type="Proteomes" id="UP000578688">
    <property type="component" value="Unassembled WGS sequence"/>
</dbReference>
<evidence type="ECO:0000313" key="2">
    <source>
        <dbReference type="Proteomes" id="UP000578688"/>
    </source>
</evidence>
<proteinExistence type="predicted"/>
<gene>
    <name evidence="1" type="ORF">FHR27_004760</name>
</gene>
<dbReference type="AlphaFoldDB" id="A0A7Y9XRG9"/>
<evidence type="ECO:0000313" key="1">
    <source>
        <dbReference type="EMBL" id="NYH76150.1"/>
    </source>
</evidence>